<dbReference type="EMBL" id="OU963862">
    <property type="protein sequence ID" value="CAH0382219.1"/>
    <property type="molecule type" value="Genomic_DNA"/>
</dbReference>
<organism evidence="2 3">
    <name type="scientific">Bemisia tabaci</name>
    <name type="common">Sweetpotato whitefly</name>
    <name type="synonym">Aleurodes tabaci</name>
    <dbReference type="NCBI Taxonomy" id="7038"/>
    <lineage>
        <taxon>Eukaryota</taxon>
        <taxon>Metazoa</taxon>
        <taxon>Ecdysozoa</taxon>
        <taxon>Arthropoda</taxon>
        <taxon>Hexapoda</taxon>
        <taxon>Insecta</taxon>
        <taxon>Pterygota</taxon>
        <taxon>Neoptera</taxon>
        <taxon>Paraneoptera</taxon>
        <taxon>Hemiptera</taxon>
        <taxon>Sternorrhyncha</taxon>
        <taxon>Aleyrodoidea</taxon>
        <taxon>Aleyrodidae</taxon>
        <taxon>Aleyrodinae</taxon>
        <taxon>Bemisia</taxon>
    </lineage>
</organism>
<feature type="region of interest" description="Disordered" evidence="1">
    <location>
        <begin position="1"/>
        <end position="68"/>
    </location>
</feature>
<protein>
    <submittedName>
        <fullName evidence="2">Uncharacterized protein</fullName>
    </submittedName>
</protein>
<evidence type="ECO:0000313" key="3">
    <source>
        <dbReference type="Proteomes" id="UP001152759"/>
    </source>
</evidence>
<gene>
    <name evidence="2" type="ORF">BEMITA_LOCUS1788</name>
</gene>
<name>A0A9P0A199_BEMTA</name>
<reference evidence="2" key="1">
    <citation type="submission" date="2021-12" db="EMBL/GenBank/DDBJ databases">
        <authorList>
            <person name="King R."/>
        </authorList>
    </citation>
    <scope>NUCLEOTIDE SEQUENCE</scope>
</reference>
<dbReference type="Proteomes" id="UP001152759">
    <property type="component" value="Chromosome 1"/>
</dbReference>
<proteinExistence type="predicted"/>
<feature type="compositionally biased region" description="Low complexity" evidence="1">
    <location>
        <begin position="28"/>
        <end position="65"/>
    </location>
</feature>
<accession>A0A9P0A199</accession>
<evidence type="ECO:0000313" key="2">
    <source>
        <dbReference type="EMBL" id="CAH0382219.1"/>
    </source>
</evidence>
<dbReference type="AlphaFoldDB" id="A0A9P0A199"/>
<feature type="compositionally biased region" description="Pro residues" evidence="1">
    <location>
        <begin position="1"/>
        <end position="16"/>
    </location>
</feature>
<sequence>MLYILPPPSSPAPPSPWTTILCNGGSNGAAENSGESNRGSNTSLAALSSSSSTSSLSSSTSSSSLPRCTTRGNACKVWLNAIQTKNQPAKRSSHKVKLRPKRRRSFKIVPPSYCPFHRKRNAANGPENEQRTALWLVEGLREQTGGELRAKRINMMKIAQRKRV</sequence>
<evidence type="ECO:0000256" key="1">
    <source>
        <dbReference type="SAM" id="MobiDB-lite"/>
    </source>
</evidence>
<keyword evidence="3" id="KW-1185">Reference proteome</keyword>